<evidence type="ECO:0000313" key="2">
    <source>
        <dbReference type="EMBL" id="GFS28832.1"/>
    </source>
</evidence>
<protein>
    <submittedName>
        <fullName evidence="2">Uncharacterized protein</fullName>
    </submittedName>
</protein>
<dbReference type="Proteomes" id="UP000886998">
    <property type="component" value="Unassembled WGS sequence"/>
</dbReference>
<feature type="region of interest" description="Disordered" evidence="1">
    <location>
        <begin position="35"/>
        <end position="96"/>
    </location>
</feature>
<organism evidence="2 3">
    <name type="scientific">Trichonephila inaurata madagascariensis</name>
    <dbReference type="NCBI Taxonomy" id="2747483"/>
    <lineage>
        <taxon>Eukaryota</taxon>
        <taxon>Metazoa</taxon>
        <taxon>Ecdysozoa</taxon>
        <taxon>Arthropoda</taxon>
        <taxon>Chelicerata</taxon>
        <taxon>Arachnida</taxon>
        <taxon>Araneae</taxon>
        <taxon>Araneomorphae</taxon>
        <taxon>Entelegynae</taxon>
        <taxon>Araneoidea</taxon>
        <taxon>Nephilidae</taxon>
        <taxon>Trichonephila</taxon>
        <taxon>Trichonephila inaurata</taxon>
    </lineage>
</organism>
<comment type="caution">
    <text evidence="2">The sequence shown here is derived from an EMBL/GenBank/DDBJ whole genome shotgun (WGS) entry which is preliminary data.</text>
</comment>
<dbReference type="OrthoDB" id="6462880at2759"/>
<sequence length="96" mass="10909">MDYYNKNASEGEELCYFQGKFTPEDDEMNPYYKASRESKLKPTHLSTAEDEMNPDLEASNEYKSEPAPLSVSEMLSLLPPGDSDLEINPQPTNKQK</sequence>
<accession>A0A8X6M7S4</accession>
<proteinExistence type="predicted"/>
<evidence type="ECO:0000256" key="1">
    <source>
        <dbReference type="SAM" id="MobiDB-lite"/>
    </source>
</evidence>
<name>A0A8X6M7S4_9ARAC</name>
<keyword evidence="3" id="KW-1185">Reference proteome</keyword>
<dbReference type="EMBL" id="BMAV01023947">
    <property type="protein sequence ID" value="GFS28832.1"/>
    <property type="molecule type" value="Genomic_DNA"/>
</dbReference>
<gene>
    <name evidence="2" type="ORF">TNIN_491101</name>
</gene>
<dbReference type="AlphaFoldDB" id="A0A8X6M7S4"/>
<reference evidence="2" key="1">
    <citation type="submission" date="2020-08" db="EMBL/GenBank/DDBJ databases">
        <title>Multicomponent nature underlies the extraordinary mechanical properties of spider dragline silk.</title>
        <authorList>
            <person name="Kono N."/>
            <person name="Nakamura H."/>
            <person name="Mori M."/>
            <person name="Yoshida Y."/>
            <person name="Ohtoshi R."/>
            <person name="Malay A.D."/>
            <person name="Moran D.A.P."/>
            <person name="Tomita M."/>
            <person name="Numata K."/>
            <person name="Arakawa K."/>
        </authorList>
    </citation>
    <scope>NUCLEOTIDE SEQUENCE</scope>
</reference>
<evidence type="ECO:0000313" key="3">
    <source>
        <dbReference type="Proteomes" id="UP000886998"/>
    </source>
</evidence>